<comment type="catalytic activity">
    <reaction evidence="15">
        <text>IDP + H2O = IMP + phosphate + H(+)</text>
        <dbReference type="Rhea" id="RHEA:35207"/>
        <dbReference type="ChEBI" id="CHEBI:15377"/>
        <dbReference type="ChEBI" id="CHEBI:15378"/>
        <dbReference type="ChEBI" id="CHEBI:43474"/>
        <dbReference type="ChEBI" id="CHEBI:58053"/>
        <dbReference type="ChEBI" id="CHEBI:58280"/>
        <dbReference type="EC" id="3.6.1.64"/>
    </reaction>
    <physiologicalReaction direction="left-to-right" evidence="15">
        <dbReference type="Rhea" id="RHEA:35208"/>
    </physiologicalReaction>
</comment>
<comment type="cofactor">
    <cofactor evidence="1">
        <name>Co(2+)</name>
        <dbReference type="ChEBI" id="CHEBI:48828"/>
    </cofactor>
</comment>
<dbReference type="EC" id="3.6.1.64" evidence="8"/>
<keyword evidence="19" id="KW-1185">Reference proteome</keyword>
<dbReference type="GO" id="GO:0005730">
    <property type="term" value="C:nucleolus"/>
    <property type="evidence" value="ECO:0007669"/>
    <property type="project" value="UniProtKB-SubCell"/>
</dbReference>
<evidence type="ECO:0000256" key="8">
    <source>
        <dbReference type="ARBA" id="ARBA00038899"/>
    </source>
</evidence>
<evidence type="ECO:0000256" key="10">
    <source>
        <dbReference type="ARBA" id="ARBA00041450"/>
    </source>
</evidence>
<accession>A0A267F8U1</accession>
<dbReference type="InterPro" id="IPR015797">
    <property type="entry name" value="NUDIX_hydrolase-like_dom_sf"/>
</dbReference>
<evidence type="ECO:0000256" key="12">
    <source>
        <dbReference type="ARBA" id="ARBA00042015"/>
    </source>
</evidence>
<evidence type="ECO:0000256" key="3">
    <source>
        <dbReference type="ARBA" id="ARBA00004642"/>
    </source>
</evidence>
<feature type="domain" description="Nudix hydrolase" evidence="17">
    <location>
        <begin position="17"/>
        <end position="161"/>
    </location>
</feature>
<name>A0A267F8U1_9PLAT</name>
<protein>
    <recommendedName>
        <fullName evidence="9">U8 snoRNA-decapping enzyme</fullName>
        <ecNumber evidence="8">3.6.1.64</ecNumber>
    </recommendedName>
    <alternativeName>
        <fullName evidence="12">IDP phosphatase</fullName>
    </alternativeName>
    <alternativeName>
        <fullName evidence="10">Inosine diphosphate phosphatase</fullName>
    </alternativeName>
    <alternativeName>
        <fullName evidence="11">Nucleoside diphosphate-linked moiety X motif 16</fullName>
    </alternativeName>
    <alternativeName>
        <fullName evidence="13">m7GpppN-mRNA hydrolase</fullName>
    </alternativeName>
</protein>
<evidence type="ECO:0000259" key="17">
    <source>
        <dbReference type="PROSITE" id="PS51462"/>
    </source>
</evidence>
<evidence type="ECO:0000256" key="5">
    <source>
        <dbReference type="ARBA" id="ARBA00023080"/>
    </source>
</evidence>
<dbReference type="STRING" id="282301.A0A267F8U1"/>
<evidence type="ECO:0000256" key="9">
    <source>
        <dbReference type="ARBA" id="ARBA00039871"/>
    </source>
</evidence>
<dbReference type="SUPFAM" id="SSF55811">
    <property type="entry name" value="Nudix"/>
    <property type="match status" value="1"/>
</dbReference>
<comment type="catalytic activity">
    <reaction evidence="14">
        <text>a 5'-end (N(7)-methyl 5'-triphosphoguanosine)-ribonucleoside in mRNA + H2O = N(7)-methyl-GDP + a 5'-end phospho-ribonucleoside in mRNA + 2 H(+)</text>
        <dbReference type="Rhea" id="RHEA:67484"/>
        <dbReference type="Rhea" id="RHEA-COMP:15692"/>
        <dbReference type="Rhea" id="RHEA-COMP:17167"/>
        <dbReference type="ChEBI" id="CHEBI:15377"/>
        <dbReference type="ChEBI" id="CHEBI:15378"/>
        <dbReference type="ChEBI" id="CHEBI:63714"/>
        <dbReference type="ChEBI" id="CHEBI:138282"/>
        <dbReference type="ChEBI" id="CHEBI:156461"/>
        <dbReference type="EC" id="3.6.1.62"/>
    </reaction>
    <physiologicalReaction direction="left-to-right" evidence="14">
        <dbReference type="Rhea" id="RHEA:67485"/>
    </physiologicalReaction>
</comment>
<evidence type="ECO:0000256" key="11">
    <source>
        <dbReference type="ARBA" id="ARBA00041656"/>
    </source>
</evidence>
<evidence type="ECO:0000256" key="13">
    <source>
        <dbReference type="ARBA" id="ARBA00043162"/>
    </source>
</evidence>
<organism evidence="18 19">
    <name type="scientific">Macrostomum lignano</name>
    <dbReference type="NCBI Taxonomy" id="282301"/>
    <lineage>
        <taxon>Eukaryota</taxon>
        <taxon>Metazoa</taxon>
        <taxon>Spiralia</taxon>
        <taxon>Lophotrochozoa</taxon>
        <taxon>Platyhelminthes</taxon>
        <taxon>Rhabditophora</taxon>
        <taxon>Macrostomorpha</taxon>
        <taxon>Macrostomida</taxon>
        <taxon>Macrostomidae</taxon>
        <taxon>Macrostomum</taxon>
    </lineage>
</organism>
<sequence>MLKELSYSESFAPEYSSLTRAAHLMLHSRLPERQVFGTPSQHAVLMGLRFDGCLGFIGGLIDADDASVEAGLAREIREEIGAELAPTKEHFLCAHVNLDSGIVLYFYTMSVPQELFCSIEKAAAAWHDHGHETLGCVRVPCYRLASNPMLGIVAFMRHNFVGNARQQLAAGLVRAEAFTAEEMRQILLDAEH</sequence>
<dbReference type="OrthoDB" id="5950381at2759"/>
<dbReference type="Proteomes" id="UP000215902">
    <property type="component" value="Unassembled WGS sequence"/>
</dbReference>
<comment type="caution">
    <text evidence="18">The sequence shown here is derived from an EMBL/GenBank/DDBJ whole genome shotgun (WGS) entry which is preliminary data.</text>
</comment>
<keyword evidence="4" id="KW-0694">RNA-binding</keyword>
<evidence type="ECO:0000313" key="18">
    <source>
        <dbReference type="EMBL" id="PAA70190.1"/>
    </source>
</evidence>
<dbReference type="PANTHER" id="PTHR31699:SF1">
    <property type="entry name" value="U8 SNORNA-DECAPPING ENZYME"/>
    <property type="match status" value="1"/>
</dbReference>
<dbReference type="EMBL" id="NIVC01001259">
    <property type="protein sequence ID" value="PAA70190.1"/>
    <property type="molecule type" value="Genomic_DNA"/>
</dbReference>
<dbReference type="AlphaFoldDB" id="A0A267F8U1"/>
<evidence type="ECO:0000313" key="19">
    <source>
        <dbReference type="Proteomes" id="UP000215902"/>
    </source>
</evidence>
<evidence type="ECO:0000256" key="7">
    <source>
        <dbReference type="ARBA" id="ARBA00038173"/>
    </source>
</evidence>
<keyword evidence="5" id="KW-0546">Nucleotide metabolism</keyword>
<dbReference type="InterPro" id="IPR054754">
    <property type="entry name" value="NudT16"/>
</dbReference>
<dbReference type="InterPro" id="IPR000086">
    <property type="entry name" value="NUDIX_hydrolase_dom"/>
</dbReference>
<gene>
    <name evidence="18" type="ORF">BOX15_Mlig025664g2</name>
</gene>
<dbReference type="Gene3D" id="3.90.79.10">
    <property type="entry name" value="Nucleoside Triphosphate Pyrophosphohydrolase"/>
    <property type="match status" value="1"/>
</dbReference>
<evidence type="ECO:0000256" key="1">
    <source>
        <dbReference type="ARBA" id="ARBA00001941"/>
    </source>
</evidence>
<evidence type="ECO:0000256" key="14">
    <source>
        <dbReference type="ARBA" id="ARBA00047661"/>
    </source>
</evidence>
<comment type="subcellular location">
    <subcellularLocation>
        <location evidence="2">Nucleus</location>
        <location evidence="2">Nucleolus</location>
    </subcellularLocation>
    <subcellularLocation>
        <location evidence="3">Nucleus</location>
        <location evidence="3">Nucleoplasm</location>
    </subcellularLocation>
</comment>
<comment type="catalytic activity">
    <reaction evidence="16">
        <text>dIDP + H2O = dIMP + phosphate + H(+)</text>
        <dbReference type="Rhea" id="RHEA:35211"/>
        <dbReference type="ChEBI" id="CHEBI:15377"/>
        <dbReference type="ChEBI" id="CHEBI:15378"/>
        <dbReference type="ChEBI" id="CHEBI:43474"/>
        <dbReference type="ChEBI" id="CHEBI:61194"/>
        <dbReference type="ChEBI" id="CHEBI:62286"/>
        <dbReference type="EC" id="3.6.1.64"/>
    </reaction>
    <physiologicalReaction direction="left-to-right" evidence="16">
        <dbReference type="Rhea" id="RHEA:35212"/>
    </physiologicalReaction>
</comment>
<dbReference type="Pfam" id="PF22327">
    <property type="entry name" value="Nudt16-like"/>
    <property type="match status" value="1"/>
</dbReference>
<dbReference type="PROSITE" id="PS51462">
    <property type="entry name" value="NUDIX"/>
    <property type="match status" value="1"/>
</dbReference>
<dbReference type="GO" id="GO:0006402">
    <property type="term" value="P:mRNA catabolic process"/>
    <property type="evidence" value="ECO:0007669"/>
    <property type="project" value="TreeGrafter"/>
</dbReference>
<evidence type="ECO:0000256" key="16">
    <source>
        <dbReference type="ARBA" id="ARBA00048945"/>
    </source>
</evidence>
<dbReference type="GO" id="GO:0005654">
    <property type="term" value="C:nucleoplasm"/>
    <property type="evidence" value="ECO:0007669"/>
    <property type="project" value="UniProtKB-SubCell"/>
</dbReference>
<proteinExistence type="inferred from homology"/>
<dbReference type="GO" id="GO:0140933">
    <property type="term" value="F:5'-(N(7)-methylguanosine 5'-triphospho)-[mRNA] hydrolase activity"/>
    <property type="evidence" value="ECO:0007669"/>
    <property type="project" value="UniProtKB-EC"/>
</dbReference>
<dbReference type="GO" id="GO:0016077">
    <property type="term" value="P:sno(s)RNA catabolic process"/>
    <property type="evidence" value="ECO:0007669"/>
    <property type="project" value="TreeGrafter"/>
</dbReference>
<dbReference type="GO" id="GO:0030515">
    <property type="term" value="F:snoRNA binding"/>
    <property type="evidence" value="ECO:0007669"/>
    <property type="project" value="TreeGrafter"/>
</dbReference>
<dbReference type="PANTHER" id="PTHR31699">
    <property type="entry name" value="NUDIX T16 FAMILY MEMBER"/>
    <property type="match status" value="1"/>
</dbReference>
<dbReference type="GO" id="GO:1990174">
    <property type="term" value="F:phosphodiesterase decapping endonuclease activity"/>
    <property type="evidence" value="ECO:0007669"/>
    <property type="project" value="TreeGrafter"/>
</dbReference>
<evidence type="ECO:0000256" key="6">
    <source>
        <dbReference type="ARBA" id="ARBA00023242"/>
    </source>
</evidence>
<reference evidence="18 19" key="1">
    <citation type="submission" date="2017-06" db="EMBL/GenBank/DDBJ databases">
        <title>A platform for efficient transgenesis in Macrostomum lignano, a flatworm model organism for stem cell research.</title>
        <authorList>
            <person name="Berezikov E."/>
        </authorList>
    </citation>
    <scope>NUCLEOTIDE SEQUENCE [LARGE SCALE GENOMIC DNA]</scope>
    <source>
        <strain evidence="18">DV1</strain>
        <tissue evidence="18">Whole organism</tissue>
    </source>
</reference>
<evidence type="ECO:0000256" key="2">
    <source>
        <dbReference type="ARBA" id="ARBA00004604"/>
    </source>
</evidence>
<dbReference type="GO" id="GO:0009117">
    <property type="term" value="P:nucleotide metabolic process"/>
    <property type="evidence" value="ECO:0007669"/>
    <property type="project" value="UniProtKB-KW"/>
</dbReference>
<comment type="similarity">
    <text evidence="7">Belongs to the Nudix hydrolase family. NUDT16 subfamily.</text>
</comment>
<evidence type="ECO:0000256" key="15">
    <source>
        <dbReference type="ARBA" id="ARBA00047875"/>
    </source>
</evidence>
<keyword evidence="6" id="KW-0539">Nucleus</keyword>
<dbReference type="GO" id="GO:1990003">
    <property type="term" value="F:IDP phosphatase activity"/>
    <property type="evidence" value="ECO:0007669"/>
    <property type="project" value="UniProtKB-EC"/>
</dbReference>
<evidence type="ECO:0000256" key="4">
    <source>
        <dbReference type="ARBA" id="ARBA00022884"/>
    </source>
</evidence>